<proteinExistence type="predicted"/>
<organism evidence="2 3">
    <name type="scientific">Cohnella luojiensis</name>
    <dbReference type="NCBI Taxonomy" id="652876"/>
    <lineage>
        <taxon>Bacteria</taxon>
        <taxon>Bacillati</taxon>
        <taxon>Bacillota</taxon>
        <taxon>Bacilli</taxon>
        <taxon>Bacillales</taxon>
        <taxon>Paenibacillaceae</taxon>
        <taxon>Cohnella</taxon>
    </lineage>
</organism>
<comment type="caution">
    <text evidence="2">The sequence shown here is derived from an EMBL/GenBank/DDBJ whole genome shotgun (WGS) entry which is preliminary data.</text>
</comment>
<gene>
    <name evidence="2" type="ORF">E2980_01185</name>
</gene>
<evidence type="ECO:0000313" key="2">
    <source>
        <dbReference type="EMBL" id="TFE31718.1"/>
    </source>
</evidence>
<protein>
    <submittedName>
        <fullName evidence="2">Uncharacterized protein</fullName>
    </submittedName>
</protein>
<dbReference type="AlphaFoldDB" id="A0A4Y8M8P3"/>
<sequence length="361" mass="41551">MRRLLIAVLTASAILLFLTRTNALLPVNAEPLPEETRKLLEKSLSVVELDREIERISNLKGQTQTEIEIREKRLSAQEIAIAVHREKAGRVLRSYYMGYKDFWLSALLNANSLPELIRVWDTMDMILQSDHKTMDNYSADYQELKLGYGQLQRDKNDLDAVERDLIAQRERITALQQELEQAIAASGDEKMMLKLMEELQAYWKNVGIYEVKQHFRALADAMKNLPDYVKDTPGIIESNGLKTKLTISDEQLNEFLRKEDSRFDDFSFTFDKDLLTMEGDNGHIQVKIQGRYTVEEEPENSIRFHVDSLIFNGLALPDTTRADLEREFDLGFYPQKLIKFVKAQSVEMKDGKLIVQLAIGG</sequence>
<dbReference type="EMBL" id="SOMN01000001">
    <property type="protein sequence ID" value="TFE31718.1"/>
    <property type="molecule type" value="Genomic_DNA"/>
</dbReference>
<dbReference type="Proteomes" id="UP000297900">
    <property type="component" value="Unassembled WGS sequence"/>
</dbReference>
<accession>A0A4Y8M8P3</accession>
<evidence type="ECO:0000313" key="3">
    <source>
        <dbReference type="Proteomes" id="UP000297900"/>
    </source>
</evidence>
<keyword evidence="3" id="KW-1185">Reference proteome</keyword>
<keyword evidence="1" id="KW-0175">Coiled coil</keyword>
<dbReference type="OrthoDB" id="2657928at2"/>
<reference evidence="2 3" key="1">
    <citation type="submission" date="2019-03" db="EMBL/GenBank/DDBJ databases">
        <title>Cohnella endophytica sp. nov., a novel endophytic bacterium isolated from bark of Sonneratia apetala.</title>
        <authorList>
            <person name="Tuo L."/>
        </authorList>
    </citation>
    <scope>NUCLEOTIDE SEQUENCE [LARGE SCALE GENOMIC DNA]</scope>
    <source>
        <strain evidence="2 3">CCTCC AB 208254</strain>
    </source>
</reference>
<name>A0A4Y8M8P3_9BACL</name>
<evidence type="ECO:0000256" key="1">
    <source>
        <dbReference type="SAM" id="Coils"/>
    </source>
</evidence>
<feature type="coiled-coil region" evidence="1">
    <location>
        <begin position="151"/>
        <end position="185"/>
    </location>
</feature>
<dbReference type="RefSeq" id="WP_135150286.1">
    <property type="nucleotide sequence ID" value="NZ_SOMN01000001.1"/>
</dbReference>
<dbReference type="Gene3D" id="6.10.250.3150">
    <property type="match status" value="1"/>
</dbReference>